<evidence type="ECO:0000313" key="1">
    <source>
        <dbReference type="EMBL" id="CAF3809517.1"/>
    </source>
</evidence>
<dbReference type="EMBL" id="CAJOBJ010001022">
    <property type="protein sequence ID" value="CAF3857493.1"/>
    <property type="molecule type" value="Genomic_DNA"/>
</dbReference>
<comment type="caution">
    <text evidence="2">The sequence shown here is derived from an EMBL/GenBank/DDBJ whole genome shotgun (WGS) entry which is preliminary data.</text>
</comment>
<dbReference type="AlphaFoldDB" id="A0A8S2KNM8"/>
<name>A0A8S2KNM8_9BILA</name>
<dbReference type="EMBL" id="CAJOBH010000670">
    <property type="protein sequence ID" value="CAF3809517.1"/>
    <property type="molecule type" value="Genomic_DNA"/>
</dbReference>
<evidence type="ECO:0000313" key="2">
    <source>
        <dbReference type="EMBL" id="CAF3857493.1"/>
    </source>
</evidence>
<dbReference type="EMBL" id="CAJOBI010001683">
    <property type="protein sequence ID" value="CAF3894302.1"/>
    <property type="molecule type" value="Genomic_DNA"/>
</dbReference>
<dbReference type="Proteomes" id="UP000676336">
    <property type="component" value="Unassembled WGS sequence"/>
</dbReference>
<evidence type="ECO:0000313" key="3">
    <source>
        <dbReference type="EMBL" id="CAF3894302.1"/>
    </source>
</evidence>
<organism evidence="2 4">
    <name type="scientific">Rotaria magnacalcarata</name>
    <dbReference type="NCBI Taxonomy" id="392030"/>
    <lineage>
        <taxon>Eukaryota</taxon>
        <taxon>Metazoa</taxon>
        <taxon>Spiralia</taxon>
        <taxon>Gnathifera</taxon>
        <taxon>Rotifera</taxon>
        <taxon>Eurotatoria</taxon>
        <taxon>Bdelloidea</taxon>
        <taxon>Philodinida</taxon>
        <taxon>Philodinidae</taxon>
        <taxon>Rotaria</taxon>
    </lineage>
</organism>
<accession>A0A8S2KNM8</accession>
<evidence type="ECO:0000313" key="4">
    <source>
        <dbReference type="Proteomes" id="UP000681720"/>
    </source>
</evidence>
<dbReference type="Proteomes" id="UP000681967">
    <property type="component" value="Unassembled WGS sequence"/>
</dbReference>
<reference evidence="2" key="1">
    <citation type="submission" date="2021-02" db="EMBL/GenBank/DDBJ databases">
        <authorList>
            <person name="Nowell W R."/>
        </authorList>
    </citation>
    <scope>NUCLEOTIDE SEQUENCE</scope>
</reference>
<gene>
    <name evidence="1" type="ORF">BYL167_LOCUS3454</name>
    <name evidence="2" type="ORF">GIL414_LOCUS4305</name>
    <name evidence="3" type="ORF">SMN809_LOCUS6290</name>
</gene>
<protein>
    <submittedName>
        <fullName evidence="2">Uncharacterized protein</fullName>
    </submittedName>
</protein>
<sequence length="165" mass="18522">MEFENKRSHNYAPDCISTTIDTNISVSTNEIIPNISDVETTLTMDLTDNKIIKVAIDEIGDIHRMITCLTRKGDLLDVAGATTLLYCSKCRRHSFKKYTSKYFHNNCDEKTTLWASDLVLKQLLNLVGVSVGNTDADIASAVLPYGNMLIQHSELRKEIILVMKP</sequence>
<proteinExistence type="predicted"/>
<dbReference type="Proteomes" id="UP000681720">
    <property type="component" value="Unassembled WGS sequence"/>
</dbReference>